<evidence type="ECO:0000259" key="7">
    <source>
        <dbReference type="PROSITE" id="PS50893"/>
    </source>
</evidence>
<dbReference type="InterPro" id="IPR003593">
    <property type="entry name" value="AAA+_ATPase"/>
</dbReference>
<dbReference type="GO" id="GO:0016887">
    <property type="term" value="F:ATP hydrolysis activity"/>
    <property type="evidence" value="ECO:0007669"/>
    <property type="project" value="InterPro"/>
</dbReference>
<dbReference type="RefSeq" id="WP_160763193.1">
    <property type="nucleotide sequence ID" value="NZ_WUPT01000001.1"/>
</dbReference>
<dbReference type="InterPro" id="IPR052156">
    <property type="entry name" value="BCAA_Transport_ATP-bd_LivF"/>
</dbReference>
<evidence type="ECO:0000256" key="6">
    <source>
        <dbReference type="SAM" id="MobiDB-lite"/>
    </source>
</evidence>
<feature type="compositionally biased region" description="Pro residues" evidence="6">
    <location>
        <begin position="251"/>
        <end position="268"/>
    </location>
</feature>
<feature type="domain" description="ABC transporter" evidence="7">
    <location>
        <begin position="2"/>
        <end position="235"/>
    </location>
</feature>
<feature type="compositionally biased region" description="Pro residues" evidence="6">
    <location>
        <begin position="358"/>
        <end position="375"/>
    </location>
</feature>
<feature type="compositionally biased region" description="Low complexity" evidence="6">
    <location>
        <begin position="269"/>
        <end position="286"/>
    </location>
</feature>
<reference evidence="8 9" key="1">
    <citation type="submission" date="2019-12" db="EMBL/GenBank/DDBJ databases">
        <authorList>
            <person name="Lee S.D."/>
        </authorList>
    </citation>
    <scope>NUCLEOTIDE SEQUENCE [LARGE SCALE GENOMIC DNA]</scope>
    <source>
        <strain evidence="8 9">GH1-50</strain>
    </source>
</reference>
<evidence type="ECO:0000313" key="8">
    <source>
        <dbReference type="EMBL" id="MXQ07315.1"/>
    </source>
</evidence>
<keyword evidence="4 8" id="KW-0067">ATP-binding</keyword>
<dbReference type="GO" id="GO:0015658">
    <property type="term" value="F:branched-chain amino acid transmembrane transporter activity"/>
    <property type="evidence" value="ECO:0007669"/>
    <property type="project" value="TreeGrafter"/>
</dbReference>
<dbReference type="SUPFAM" id="SSF52540">
    <property type="entry name" value="P-loop containing nucleoside triphosphate hydrolases"/>
    <property type="match status" value="1"/>
</dbReference>
<dbReference type="InterPro" id="IPR003439">
    <property type="entry name" value="ABC_transporter-like_ATP-bd"/>
</dbReference>
<dbReference type="SMART" id="SM00382">
    <property type="entry name" value="AAA"/>
    <property type="match status" value="1"/>
</dbReference>
<evidence type="ECO:0000256" key="4">
    <source>
        <dbReference type="ARBA" id="ARBA00022840"/>
    </source>
</evidence>
<feature type="compositionally biased region" description="Low complexity" evidence="6">
    <location>
        <begin position="328"/>
        <end position="343"/>
    </location>
</feature>
<comment type="similarity">
    <text evidence="1">Belongs to the ABC transporter superfamily.</text>
</comment>
<sequence>MLEVRDLSVSYGKHRALDGASLKTGRGEIVVILGANGAGKTTLLKAMCGICEGRVGGSVQMGGEELLGLAPDRIVETGIALVPEGRGVFGDLTVEENLTLGAYAKRARDEEAGNLERVLTLFPKLGERRRQTVRTMSGGEQQMVAIGRAMMSNPQVLALDEPSLGLSPLLCKELFQSLAAVRKAGLGILLVEQNAKQSLAIADRGYLLENGEIVHEDSAEKLASDPAVQKAYLGAAAGAAAPKAAAASTKPVPPRAPTPAAAPRPAAGPSPSDIAAAALKGVGAAPRPAPAPKPAAAPAPATTPVPQAAPTPRPAPTPAPSGSAPDLSALVSRAAAMSSRRPAQGANGGAQSRLPTRPATPAPPAPPPRPALPEMPRPDAGSSADRLKAALEEIEAAARRAETYRPAPHTRDTRR</sequence>
<keyword evidence="5" id="KW-0029">Amino-acid transport</keyword>
<feature type="region of interest" description="Disordered" evidence="6">
    <location>
        <begin position="246"/>
        <end position="415"/>
    </location>
</feature>
<organism evidence="8 9">
    <name type="scientific">Kangsaoukella pontilimi</name>
    <dbReference type="NCBI Taxonomy" id="2691042"/>
    <lineage>
        <taxon>Bacteria</taxon>
        <taxon>Pseudomonadati</taxon>
        <taxon>Pseudomonadota</taxon>
        <taxon>Alphaproteobacteria</taxon>
        <taxon>Rhodobacterales</taxon>
        <taxon>Paracoccaceae</taxon>
        <taxon>Kangsaoukella</taxon>
    </lineage>
</organism>
<dbReference type="Proteomes" id="UP000480350">
    <property type="component" value="Unassembled WGS sequence"/>
</dbReference>
<comment type="caution">
    <text evidence="8">The sequence shown here is derived from an EMBL/GenBank/DDBJ whole genome shotgun (WGS) entry which is preliminary data.</text>
</comment>
<proteinExistence type="inferred from homology"/>
<dbReference type="InterPro" id="IPR017871">
    <property type="entry name" value="ABC_transporter-like_CS"/>
</dbReference>
<feature type="compositionally biased region" description="Basic and acidic residues" evidence="6">
    <location>
        <begin position="385"/>
        <end position="415"/>
    </location>
</feature>
<name>A0A7C9MIX3_9RHOB</name>
<dbReference type="PROSITE" id="PS50893">
    <property type="entry name" value="ABC_TRANSPORTER_2"/>
    <property type="match status" value="1"/>
</dbReference>
<dbReference type="Gene3D" id="3.40.50.300">
    <property type="entry name" value="P-loop containing nucleotide triphosphate hydrolases"/>
    <property type="match status" value="1"/>
</dbReference>
<dbReference type="GO" id="GO:0005524">
    <property type="term" value="F:ATP binding"/>
    <property type="evidence" value="ECO:0007669"/>
    <property type="project" value="UniProtKB-KW"/>
</dbReference>
<dbReference type="GO" id="GO:0015807">
    <property type="term" value="P:L-amino acid transport"/>
    <property type="evidence" value="ECO:0007669"/>
    <property type="project" value="TreeGrafter"/>
</dbReference>
<dbReference type="PROSITE" id="PS00211">
    <property type="entry name" value="ABC_TRANSPORTER_1"/>
    <property type="match status" value="1"/>
</dbReference>
<evidence type="ECO:0000313" key="9">
    <source>
        <dbReference type="Proteomes" id="UP000480350"/>
    </source>
</evidence>
<reference evidence="8 9" key="2">
    <citation type="submission" date="2020-03" db="EMBL/GenBank/DDBJ databases">
        <title>Kangsaoukella pontilimi gen. nov., sp. nov., a new member of the family Rhodobacteraceae isolated from a tidal mudflat.</title>
        <authorList>
            <person name="Kim I.S."/>
        </authorList>
    </citation>
    <scope>NUCLEOTIDE SEQUENCE [LARGE SCALE GENOMIC DNA]</scope>
    <source>
        <strain evidence="8 9">GH1-50</strain>
    </source>
</reference>
<keyword evidence="3" id="KW-0547">Nucleotide-binding</keyword>
<keyword evidence="9" id="KW-1185">Reference proteome</keyword>
<keyword evidence="2" id="KW-0813">Transport</keyword>
<feature type="compositionally biased region" description="Pro residues" evidence="6">
    <location>
        <begin position="287"/>
        <end position="319"/>
    </location>
</feature>
<dbReference type="Pfam" id="PF00005">
    <property type="entry name" value="ABC_tran"/>
    <property type="match status" value="1"/>
</dbReference>
<accession>A0A7C9MIX3</accession>
<dbReference type="CDD" id="cd03224">
    <property type="entry name" value="ABC_TM1139_LivF_branched"/>
    <property type="match status" value="1"/>
</dbReference>
<dbReference type="EMBL" id="WUPT01000001">
    <property type="protein sequence ID" value="MXQ07315.1"/>
    <property type="molecule type" value="Genomic_DNA"/>
</dbReference>
<dbReference type="PANTHER" id="PTHR43820">
    <property type="entry name" value="HIGH-AFFINITY BRANCHED-CHAIN AMINO ACID TRANSPORT ATP-BINDING PROTEIN LIVF"/>
    <property type="match status" value="1"/>
</dbReference>
<evidence type="ECO:0000256" key="5">
    <source>
        <dbReference type="ARBA" id="ARBA00022970"/>
    </source>
</evidence>
<dbReference type="InterPro" id="IPR027417">
    <property type="entry name" value="P-loop_NTPase"/>
</dbReference>
<evidence type="ECO:0000256" key="1">
    <source>
        <dbReference type="ARBA" id="ARBA00005417"/>
    </source>
</evidence>
<evidence type="ECO:0000256" key="2">
    <source>
        <dbReference type="ARBA" id="ARBA00022448"/>
    </source>
</evidence>
<gene>
    <name evidence="8" type="ORF">GQ651_05590</name>
</gene>
<evidence type="ECO:0000256" key="3">
    <source>
        <dbReference type="ARBA" id="ARBA00022741"/>
    </source>
</evidence>
<dbReference type="AlphaFoldDB" id="A0A7C9MIX3"/>
<dbReference type="PANTHER" id="PTHR43820:SF4">
    <property type="entry name" value="HIGH-AFFINITY BRANCHED-CHAIN AMINO ACID TRANSPORT ATP-BINDING PROTEIN LIVF"/>
    <property type="match status" value="1"/>
</dbReference>
<protein>
    <submittedName>
        <fullName evidence="8">ATP-binding cassette domain-containing protein</fullName>
    </submittedName>
</protein>